<keyword evidence="7" id="KW-0675">Receptor</keyword>
<keyword evidence="8" id="KW-0807">Transducer</keyword>
<protein>
    <recommendedName>
        <fullName evidence="10">G-protein coupled receptors family 1 profile domain-containing protein</fullName>
    </recommendedName>
</protein>
<feature type="transmembrane region" description="Helical" evidence="9">
    <location>
        <begin position="52"/>
        <end position="74"/>
    </location>
</feature>
<evidence type="ECO:0000256" key="8">
    <source>
        <dbReference type="ARBA" id="ARBA00023224"/>
    </source>
</evidence>
<dbReference type="Proteomes" id="UP000076420">
    <property type="component" value="Unassembled WGS sequence"/>
</dbReference>
<reference evidence="11" key="1">
    <citation type="submission" date="2020-05" db="UniProtKB">
        <authorList>
            <consortium name="EnsemblMetazoa"/>
        </authorList>
    </citation>
    <scope>IDENTIFICATION</scope>
    <source>
        <strain evidence="11">BB02</strain>
    </source>
</reference>
<dbReference type="PANTHER" id="PTHR24230:SF75">
    <property type="entry name" value="RELAXIN FAMILY PEPTIDE RECEPTOR 3"/>
    <property type="match status" value="1"/>
</dbReference>
<dbReference type="GO" id="GO:0008528">
    <property type="term" value="F:G protein-coupled peptide receptor activity"/>
    <property type="evidence" value="ECO:0007669"/>
    <property type="project" value="TreeGrafter"/>
</dbReference>
<dbReference type="Gene3D" id="1.20.1070.10">
    <property type="entry name" value="Rhodopsin 7-helix transmembrane proteins"/>
    <property type="match status" value="1"/>
</dbReference>
<gene>
    <name evidence="11" type="primary">106063027</name>
</gene>
<evidence type="ECO:0000256" key="2">
    <source>
        <dbReference type="ARBA" id="ARBA00022475"/>
    </source>
</evidence>
<evidence type="ECO:0000256" key="6">
    <source>
        <dbReference type="ARBA" id="ARBA00023136"/>
    </source>
</evidence>
<keyword evidence="3 9" id="KW-0812">Transmembrane</keyword>
<dbReference type="PANTHER" id="PTHR24230">
    <property type="entry name" value="G-PROTEIN COUPLED RECEPTOR"/>
    <property type="match status" value="1"/>
</dbReference>
<evidence type="ECO:0000313" key="12">
    <source>
        <dbReference type="Proteomes" id="UP000076420"/>
    </source>
</evidence>
<evidence type="ECO:0000256" key="9">
    <source>
        <dbReference type="SAM" id="Phobius"/>
    </source>
</evidence>
<evidence type="ECO:0000256" key="7">
    <source>
        <dbReference type="ARBA" id="ARBA00023170"/>
    </source>
</evidence>
<keyword evidence="4 9" id="KW-1133">Transmembrane helix</keyword>
<comment type="subcellular location">
    <subcellularLocation>
        <location evidence="1">Cell membrane</location>
        <topology evidence="1">Multi-pass membrane protein</topology>
    </subcellularLocation>
</comment>
<dbReference type="PROSITE" id="PS50262">
    <property type="entry name" value="G_PROTEIN_RECEP_F1_2"/>
    <property type="match status" value="1"/>
</dbReference>
<dbReference type="GO" id="GO:0007218">
    <property type="term" value="P:neuropeptide signaling pathway"/>
    <property type="evidence" value="ECO:0007669"/>
    <property type="project" value="TreeGrafter"/>
</dbReference>
<dbReference type="GO" id="GO:0005886">
    <property type="term" value="C:plasma membrane"/>
    <property type="evidence" value="ECO:0007669"/>
    <property type="project" value="UniProtKB-SubCell"/>
</dbReference>
<proteinExistence type="predicted"/>
<feature type="domain" description="G-protein coupled receptors family 1 profile" evidence="10">
    <location>
        <begin position="64"/>
        <end position="157"/>
    </location>
</feature>
<keyword evidence="2" id="KW-1003">Cell membrane</keyword>
<keyword evidence="6 9" id="KW-0472">Membrane</keyword>
<feature type="transmembrane region" description="Helical" evidence="9">
    <location>
        <begin position="81"/>
        <end position="102"/>
    </location>
</feature>
<evidence type="ECO:0000256" key="4">
    <source>
        <dbReference type="ARBA" id="ARBA00022989"/>
    </source>
</evidence>
<keyword evidence="5" id="KW-0297">G-protein coupled receptor</keyword>
<dbReference type="KEGG" id="bgt:106063027"/>
<accession>A0A2C9M022</accession>
<dbReference type="SUPFAM" id="SSF81321">
    <property type="entry name" value="Family A G protein-coupled receptor-like"/>
    <property type="match status" value="1"/>
</dbReference>
<dbReference type="InterPro" id="IPR017452">
    <property type="entry name" value="GPCR_Rhodpsn_7TM"/>
</dbReference>
<dbReference type="EnsemblMetazoa" id="BGLB036844-RA">
    <property type="protein sequence ID" value="BGLB036844-PA"/>
    <property type="gene ID" value="BGLB036844"/>
</dbReference>
<dbReference type="AlphaFoldDB" id="A0A2C9M022"/>
<evidence type="ECO:0000313" key="11">
    <source>
        <dbReference type="EnsemblMetazoa" id="BGLB036844-PA"/>
    </source>
</evidence>
<sequence>MYEAKTLSYLIGSQAPLPSTTSVGSEVHDVTGSPSPNFSMTSSDVADALNDVYFWVILAFGFPGNLLAFGTILTMKPRLRFTVYVAALALVDNVCLAIKVVYFNLNSYQVDIGDVGCQLMQYFGTFTGQWANWLLVMMTTERLVDFTMPLLSRRINK</sequence>
<evidence type="ECO:0000259" key="10">
    <source>
        <dbReference type="PROSITE" id="PS50262"/>
    </source>
</evidence>
<organism evidence="11 12">
    <name type="scientific">Biomphalaria glabrata</name>
    <name type="common">Bloodfluke planorb</name>
    <name type="synonym">Freshwater snail</name>
    <dbReference type="NCBI Taxonomy" id="6526"/>
    <lineage>
        <taxon>Eukaryota</taxon>
        <taxon>Metazoa</taxon>
        <taxon>Spiralia</taxon>
        <taxon>Lophotrochozoa</taxon>
        <taxon>Mollusca</taxon>
        <taxon>Gastropoda</taxon>
        <taxon>Heterobranchia</taxon>
        <taxon>Euthyneura</taxon>
        <taxon>Panpulmonata</taxon>
        <taxon>Hygrophila</taxon>
        <taxon>Lymnaeoidea</taxon>
        <taxon>Planorbidae</taxon>
        <taxon>Biomphalaria</taxon>
    </lineage>
</organism>
<name>A0A2C9M022_BIOGL</name>
<evidence type="ECO:0000256" key="1">
    <source>
        <dbReference type="ARBA" id="ARBA00004651"/>
    </source>
</evidence>
<dbReference type="OrthoDB" id="9990906at2759"/>
<dbReference type="VEuPathDB" id="VectorBase:BGLB036844"/>
<evidence type="ECO:0000256" key="3">
    <source>
        <dbReference type="ARBA" id="ARBA00022692"/>
    </source>
</evidence>
<dbReference type="VEuPathDB" id="VectorBase:BGLAX_032726"/>
<evidence type="ECO:0000256" key="5">
    <source>
        <dbReference type="ARBA" id="ARBA00023040"/>
    </source>
</evidence>